<dbReference type="InterPro" id="IPR005950">
    <property type="entry name" value="ModA"/>
</dbReference>
<dbReference type="RefSeq" id="WP_225251230.1">
    <property type="nucleotide sequence ID" value="NZ_CP152308.1"/>
</dbReference>
<accession>A0ABS7YPA8</accession>
<dbReference type="InterPro" id="IPR050682">
    <property type="entry name" value="ModA/WtpA"/>
</dbReference>
<keyword evidence="3 4" id="KW-0732">Signal</keyword>
<comment type="caution">
    <text evidence="5">The sequence shown here is derived from an EMBL/GenBank/DDBJ whole genome shotgun (WGS) entry which is preliminary data.</text>
</comment>
<dbReference type="Gene3D" id="3.40.190.10">
    <property type="entry name" value="Periplasmic binding protein-like II"/>
    <property type="match status" value="2"/>
</dbReference>
<name>A0ABS7YPA8_9VIBR</name>
<proteinExistence type="inferred from homology"/>
<evidence type="ECO:0000256" key="3">
    <source>
        <dbReference type="ARBA" id="ARBA00022729"/>
    </source>
</evidence>
<dbReference type="PANTHER" id="PTHR30632:SF17">
    <property type="entry name" value="MOLYBDATE-BINDING PROTEIN MODA"/>
    <property type="match status" value="1"/>
</dbReference>
<evidence type="ECO:0000313" key="6">
    <source>
        <dbReference type="Proteomes" id="UP001199044"/>
    </source>
</evidence>
<dbReference type="NCBIfam" id="TIGR01256">
    <property type="entry name" value="modA"/>
    <property type="match status" value="1"/>
</dbReference>
<dbReference type="NCBIfam" id="NF007958">
    <property type="entry name" value="PRK10677.1"/>
    <property type="match status" value="1"/>
</dbReference>
<comment type="similarity">
    <text evidence="1">Belongs to the bacterial solute-binding protein ModA family.</text>
</comment>
<evidence type="ECO:0000256" key="2">
    <source>
        <dbReference type="ARBA" id="ARBA00022723"/>
    </source>
</evidence>
<protein>
    <submittedName>
        <fullName evidence="5">Molybdate ABC transporter substrate-binding protein</fullName>
    </submittedName>
</protein>
<gene>
    <name evidence="5" type="primary">modA</name>
    <name evidence="5" type="ORF">LDJ79_15460</name>
</gene>
<evidence type="ECO:0000313" key="5">
    <source>
        <dbReference type="EMBL" id="MCA2017522.1"/>
    </source>
</evidence>
<evidence type="ECO:0000256" key="1">
    <source>
        <dbReference type="ARBA" id="ARBA00009175"/>
    </source>
</evidence>
<keyword evidence="6" id="KW-1185">Reference proteome</keyword>
<feature type="chain" id="PRO_5046112057" evidence="4">
    <location>
        <begin position="20"/>
        <end position="259"/>
    </location>
</feature>
<organism evidence="5 6">
    <name type="scientific">Vibrio tritonius</name>
    <dbReference type="NCBI Taxonomy" id="1435069"/>
    <lineage>
        <taxon>Bacteria</taxon>
        <taxon>Pseudomonadati</taxon>
        <taxon>Pseudomonadota</taxon>
        <taxon>Gammaproteobacteria</taxon>
        <taxon>Vibrionales</taxon>
        <taxon>Vibrionaceae</taxon>
        <taxon>Vibrio</taxon>
    </lineage>
</organism>
<dbReference type="PANTHER" id="PTHR30632">
    <property type="entry name" value="MOLYBDATE-BINDING PERIPLASMIC PROTEIN"/>
    <property type="match status" value="1"/>
</dbReference>
<evidence type="ECO:0000256" key="4">
    <source>
        <dbReference type="SAM" id="SignalP"/>
    </source>
</evidence>
<dbReference type="Proteomes" id="UP001199044">
    <property type="component" value="Unassembled WGS sequence"/>
</dbReference>
<feature type="signal peptide" evidence="4">
    <location>
        <begin position="1"/>
        <end position="19"/>
    </location>
</feature>
<dbReference type="SUPFAM" id="SSF53850">
    <property type="entry name" value="Periplasmic binding protein-like II"/>
    <property type="match status" value="1"/>
</dbReference>
<dbReference type="Pfam" id="PF13531">
    <property type="entry name" value="SBP_bac_11"/>
    <property type="match status" value="1"/>
</dbReference>
<reference evidence="6" key="1">
    <citation type="submission" date="2023-07" db="EMBL/GenBank/DDBJ databases">
        <title>Molecular identification of indigenous halophilic bacteria isolated from red sea cost, biodegradation of synthetic dyes and assessment of degraded metabolite toxicity.</title>
        <authorList>
            <person name="Chaieb K."/>
            <person name="Altayb H.N."/>
        </authorList>
    </citation>
    <scope>NUCLEOTIDE SEQUENCE [LARGE SCALE GENOMIC DNA]</scope>
    <source>
        <strain evidence="6">K20</strain>
    </source>
</reference>
<dbReference type="EMBL" id="JAIWIU010000108">
    <property type="protein sequence ID" value="MCA2017522.1"/>
    <property type="molecule type" value="Genomic_DNA"/>
</dbReference>
<dbReference type="PIRSF" id="PIRSF004846">
    <property type="entry name" value="ModA"/>
    <property type="match status" value="1"/>
</dbReference>
<keyword evidence="2" id="KW-0479">Metal-binding</keyword>
<sequence length="259" mass="27933">MKKLALFISAALLTAPSFANDEIHVYAASSMTNAMNDLAAAYEKTHSDVSVVTVYAGSSSLARQIESGAPADVFLSANEKWVNYLIQQKVVTADKVSLVAGNQLVLIEPAKAHIKAFDVKNKGEWTKLLSKSHMAVGNTASVPVGMYSKEALQHLGVWDTVQPKLAQANNVRLALALVERGEADLGMVYKTDAVLTNKVKIVSTFDSSLHTAIHYPLVQVSDSSKAADFVKYVKSAEGKKVLNQYGFNTDLGNQKFAAK</sequence>